<dbReference type="GeneID" id="2847092"/>
<dbReference type="EC" id="7.1.1.2" evidence="4 17"/>
<feature type="transmembrane region" description="Helical" evidence="17">
    <location>
        <begin position="106"/>
        <end position="131"/>
    </location>
</feature>
<evidence type="ECO:0000256" key="15">
    <source>
        <dbReference type="ARBA" id="ARBA00023136"/>
    </source>
</evidence>
<accession>Q6TY96</accession>
<evidence type="ECO:0000256" key="16">
    <source>
        <dbReference type="ARBA" id="ARBA00049551"/>
    </source>
</evidence>
<evidence type="ECO:0000256" key="1">
    <source>
        <dbReference type="ARBA" id="ARBA00003257"/>
    </source>
</evidence>
<evidence type="ECO:0000256" key="4">
    <source>
        <dbReference type="ARBA" id="ARBA00012944"/>
    </source>
</evidence>
<keyword evidence="13 17" id="KW-0830">Ubiquinone</keyword>
<dbReference type="GO" id="GO:0015990">
    <property type="term" value="P:electron transport coupled proton transport"/>
    <property type="evidence" value="ECO:0007669"/>
    <property type="project" value="TreeGrafter"/>
</dbReference>
<keyword evidence="6 17" id="KW-0813">Transport</keyword>
<feature type="transmembrane region" description="Helical" evidence="17">
    <location>
        <begin position="199"/>
        <end position="218"/>
    </location>
</feature>
<dbReference type="CTD" id="4538"/>
<keyword evidence="14 17" id="KW-0496">Mitochondrion</keyword>
<evidence type="ECO:0000256" key="14">
    <source>
        <dbReference type="ARBA" id="ARBA00023128"/>
    </source>
</evidence>
<feature type="transmembrane region" description="Helical" evidence="17">
    <location>
        <begin position="143"/>
        <end position="162"/>
    </location>
</feature>
<geneLocation type="mitochondrion" evidence="19"/>
<dbReference type="PANTHER" id="PTHR43507:SF20">
    <property type="entry name" value="NADH-UBIQUINONE OXIDOREDUCTASE CHAIN 4"/>
    <property type="match status" value="1"/>
</dbReference>
<feature type="transmembrane region" description="Helical" evidence="17">
    <location>
        <begin position="174"/>
        <end position="193"/>
    </location>
</feature>
<dbReference type="EMBL" id="AY382608">
    <property type="protein sequence ID" value="AAQ75776.1"/>
    <property type="molecule type" value="Genomic_DNA"/>
</dbReference>
<dbReference type="InterPro" id="IPR003918">
    <property type="entry name" value="NADH_UbQ_OxRdtase"/>
</dbReference>
<evidence type="ECO:0000256" key="17">
    <source>
        <dbReference type="RuleBase" id="RU003297"/>
    </source>
</evidence>
<keyword evidence="15 17" id="KW-0472">Membrane</keyword>
<keyword evidence="8 17" id="KW-0812">Transmembrane</keyword>
<evidence type="ECO:0000259" key="18">
    <source>
        <dbReference type="Pfam" id="PF00361"/>
    </source>
</evidence>
<feature type="transmembrane region" description="Helical" evidence="17">
    <location>
        <begin position="52"/>
        <end position="69"/>
    </location>
</feature>
<proteinExistence type="inferred from homology"/>
<name>Q6TY96_XIPAM</name>
<feature type="transmembrane region" description="Helical" evidence="17">
    <location>
        <begin position="75"/>
        <end position="94"/>
    </location>
</feature>
<comment type="similarity">
    <text evidence="3 17">Belongs to the complex I subunit 4 family.</text>
</comment>
<dbReference type="GO" id="GO:0008137">
    <property type="term" value="F:NADH dehydrogenase (ubiquinone) activity"/>
    <property type="evidence" value="ECO:0007669"/>
    <property type="project" value="UniProtKB-UniRule"/>
</dbReference>
<dbReference type="GO" id="GO:0003954">
    <property type="term" value="F:NADH dehydrogenase activity"/>
    <property type="evidence" value="ECO:0007669"/>
    <property type="project" value="TreeGrafter"/>
</dbReference>
<comment type="catalytic activity">
    <reaction evidence="16 17">
        <text>a ubiquinone + NADH + 5 H(+)(in) = a ubiquinol + NAD(+) + 4 H(+)(out)</text>
        <dbReference type="Rhea" id="RHEA:29091"/>
        <dbReference type="Rhea" id="RHEA-COMP:9565"/>
        <dbReference type="Rhea" id="RHEA-COMP:9566"/>
        <dbReference type="ChEBI" id="CHEBI:15378"/>
        <dbReference type="ChEBI" id="CHEBI:16389"/>
        <dbReference type="ChEBI" id="CHEBI:17976"/>
        <dbReference type="ChEBI" id="CHEBI:57540"/>
        <dbReference type="ChEBI" id="CHEBI:57945"/>
        <dbReference type="EC" id="7.1.1.2"/>
    </reaction>
</comment>
<evidence type="ECO:0000256" key="13">
    <source>
        <dbReference type="ARBA" id="ARBA00023075"/>
    </source>
</evidence>
<feature type="transmembrane region" description="Helical" evidence="17">
    <location>
        <begin position="29"/>
        <end position="47"/>
    </location>
</feature>
<evidence type="ECO:0000256" key="11">
    <source>
        <dbReference type="ARBA" id="ARBA00022989"/>
    </source>
</evidence>
<feature type="transmembrane region" description="Helical" evidence="17">
    <location>
        <begin position="324"/>
        <end position="351"/>
    </location>
</feature>
<evidence type="ECO:0000256" key="7">
    <source>
        <dbReference type="ARBA" id="ARBA00022660"/>
    </source>
</evidence>
<comment type="function">
    <text evidence="17">Core subunit of the mitochondrial membrane respiratory chain NADH dehydrogenase (Complex I) which catalyzes electron transfer from NADH through the respiratory chain, using ubiquinone as an electron acceptor. Essential for the catalytic activity and assembly of complex I.</text>
</comment>
<dbReference type="GO" id="GO:0042773">
    <property type="term" value="P:ATP synthesis coupled electron transport"/>
    <property type="evidence" value="ECO:0007669"/>
    <property type="project" value="InterPro"/>
</dbReference>
<evidence type="ECO:0000313" key="19">
    <source>
        <dbReference type="EMBL" id="AAQ75776.1"/>
    </source>
</evidence>
<dbReference type="InterPro" id="IPR001750">
    <property type="entry name" value="ND/Mrp_TM"/>
</dbReference>
<evidence type="ECO:0000256" key="12">
    <source>
        <dbReference type="ARBA" id="ARBA00023027"/>
    </source>
</evidence>
<dbReference type="PRINTS" id="PR01437">
    <property type="entry name" value="NUOXDRDTASE4"/>
</dbReference>
<evidence type="ECO:0000256" key="5">
    <source>
        <dbReference type="ARBA" id="ARBA00021006"/>
    </source>
</evidence>
<dbReference type="PANTHER" id="PTHR43507">
    <property type="entry name" value="NADH-UBIQUINONE OXIDOREDUCTASE CHAIN 4"/>
    <property type="match status" value="1"/>
</dbReference>
<keyword evidence="9" id="KW-1278">Translocase</keyword>
<dbReference type="GO" id="GO:0031966">
    <property type="term" value="C:mitochondrial membrane"/>
    <property type="evidence" value="ECO:0007669"/>
    <property type="project" value="UniProtKB-SubCell"/>
</dbReference>
<feature type="transmembrane region" description="Helical" evidence="17">
    <location>
        <begin position="225"/>
        <end position="242"/>
    </location>
</feature>
<organism evidence="19">
    <name type="scientific">Xiphinema americanum</name>
    <name type="common">American dagger nematode</name>
    <dbReference type="NCBI Taxonomy" id="208518"/>
    <lineage>
        <taxon>Eukaryota</taxon>
        <taxon>Metazoa</taxon>
        <taxon>Ecdysozoa</taxon>
        <taxon>Nematoda</taxon>
        <taxon>Enoplea</taxon>
        <taxon>Dorylaimia</taxon>
        <taxon>Dorylaimida</taxon>
        <taxon>Dorylaimina</taxon>
        <taxon>Longidoroidea</taxon>
        <taxon>Longidoridae</taxon>
        <taxon>Xiphinema</taxon>
    </lineage>
</organism>
<evidence type="ECO:0000256" key="10">
    <source>
        <dbReference type="ARBA" id="ARBA00022982"/>
    </source>
</evidence>
<dbReference type="AlphaFoldDB" id="Q6TY96"/>
<feature type="transmembrane region" description="Helical" evidence="17">
    <location>
        <begin position="281"/>
        <end position="304"/>
    </location>
</feature>
<feature type="transmembrane region" description="Helical" evidence="17">
    <location>
        <begin position="248"/>
        <end position="269"/>
    </location>
</feature>
<sequence length="391" mass="43871">MMFWMALFSIMVIQLNDYSLVTNVGLLDSFSVFMIWLAVGSVVLAYLSSRSFTILWGSLMVFCISTFLMSNLFWFYLMFELSLLPIFVMILFWGGQPERLSASMYFIVYTIVFSVPLLVMIMGIGIVYFWWPLYSMPSLLMSITFTLPFLVKLPVFGLHFWLPKAHVEASTSGSMILASLLLKLGSFGLFRVLSMMVLSVFPILMFFCAIISSIFTIMQVDFKKLVAYSSVTHMTFLSVASMTVNKTILFVMVLFSVAHGWVSSSLFFLVGQSSSVSYSRLGVLLSSSSNLFWFYLMFGLILMSNSSIPPMPSFFPEVLTICGALMSISVAVVCFALFSLLVCYFNSILFLGVSKSKGHHLKGGMLNMSEAIIILIQVGLSVVSIMLIFRF</sequence>
<keyword evidence="12 17" id="KW-0520">NAD</keyword>
<evidence type="ECO:0000256" key="3">
    <source>
        <dbReference type="ARBA" id="ARBA00009025"/>
    </source>
</evidence>
<comment type="function">
    <text evidence="1">Core subunit of the mitochondrial membrane respiratory chain NADH dehydrogenase (Complex I) that is believed to belong to the minimal assembly required for catalysis. Complex I functions in the transfer of electrons from NADH to the respiratory chain. The immediate electron acceptor for the enzyme is believed to be ubiquinone.</text>
</comment>
<keyword evidence="11 17" id="KW-1133">Transmembrane helix</keyword>
<dbReference type="Pfam" id="PF00361">
    <property type="entry name" value="Proton_antipo_M"/>
    <property type="match status" value="1"/>
</dbReference>
<keyword evidence="10 17" id="KW-0249">Electron transport</keyword>
<keyword evidence="7 17" id="KW-0679">Respiratory chain</keyword>
<evidence type="ECO:0000256" key="8">
    <source>
        <dbReference type="ARBA" id="ARBA00022692"/>
    </source>
</evidence>
<feature type="transmembrane region" description="Helical" evidence="17">
    <location>
        <begin position="371"/>
        <end position="389"/>
    </location>
</feature>
<gene>
    <name evidence="19" type="primary">ND4</name>
</gene>
<dbReference type="RefSeq" id="YP_025912.1">
    <property type="nucleotide sequence ID" value="NC_005928.1"/>
</dbReference>
<evidence type="ECO:0000256" key="6">
    <source>
        <dbReference type="ARBA" id="ARBA00022448"/>
    </source>
</evidence>
<protein>
    <recommendedName>
        <fullName evidence="5 17">NADH-ubiquinone oxidoreductase chain 4</fullName>
        <ecNumber evidence="4 17">7.1.1.2</ecNumber>
    </recommendedName>
</protein>
<dbReference type="GO" id="GO:0048039">
    <property type="term" value="F:ubiquinone binding"/>
    <property type="evidence" value="ECO:0007669"/>
    <property type="project" value="TreeGrafter"/>
</dbReference>
<feature type="domain" description="NADH:quinone oxidoreductase/Mrp antiporter transmembrane" evidence="18">
    <location>
        <begin position="71"/>
        <end position="338"/>
    </location>
</feature>
<evidence type="ECO:0000256" key="2">
    <source>
        <dbReference type="ARBA" id="ARBA00004225"/>
    </source>
</evidence>
<comment type="subcellular location">
    <subcellularLocation>
        <location evidence="2 17">Mitochondrion membrane</location>
        <topology evidence="2 17">Multi-pass membrane protein</topology>
    </subcellularLocation>
</comment>
<reference evidence="19" key="1">
    <citation type="journal article" date="2005" name="J. Mol. Evol.">
        <title>The mitochondrial genome of Xiphinema americanum sensu stricto (Nematoda: Enoplea): considerable economization in the length and structural features of encoded genes.</title>
        <authorList>
            <person name="He Y."/>
            <person name="Jones J."/>
            <person name="Armstrong M."/>
            <person name="Lamberti F."/>
            <person name="Moens M."/>
        </authorList>
    </citation>
    <scope>NUCLEOTIDE SEQUENCE</scope>
</reference>
<evidence type="ECO:0000256" key="9">
    <source>
        <dbReference type="ARBA" id="ARBA00022967"/>
    </source>
</evidence>